<proteinExistence type="predicted"/>
<dbReference type="RefSeq" id="WP_407068999.1">
    <property type="nucleotide sequence ID" value="NZ_JBJJXE010000006.1"/>
</dbReference>
<reference evidence="2 3" key="1">
    <citation type="submission" date="2024-11" db="EMBL/GenBank/DDBJ databases">
        <title>First Report of Moraxella oculi in Brazil in an Infectious Bovine Keratoconjunctivitis Outbreak.</title>
        <authorList>
            <person name="Carvalho C.V."/>
            <person name="Domingues R."/>
            <person name="Coutinho C."/>
            <person name="Honorio N.T.B.S."/>
            <person name="Faza D.R.L.R."/>
            <person name="Carvalho W.A."/>
            <person name="Machado A.B.F."/>
            <person name="Martins M.F."/>
            <person name="Gaspar E.B."/>
        </authorList>
    </citation>
    <scope>NUCLEOTIDE SEQUENCE [LARGE SCALE GENOMIC DNA]</scope>
    <source>
        <strain evidence="2 3">2117LE</strain>
    </source>
</reference>
<keyword evidence="1" id="KW-1133">Transmembrane helix</keyword>
<accession>A0ABW8U5D2</accession>
<keyword evidence="1" id="KW-0812">Transmembrane</keyword>
<dbReference type="EMBL" id="JBJJXE010000006">
    <property type="protein sequence ID" value="MFL1732348.1"/>
    <property type="molecule type" value="Genomic_DNA"/>
</dbReference>
<protein>
    <submittedName>
        <fullName evidence="2">Uncharacterized protein</fullName>
    </submittedName>
</protein>
<dbReference type="Proteomes" id="UP001624684">
    <property type="component" value="Unassembled WGS sequence"/>
</dbReference>
<comment type="caution">
    <text evidence="2">The sequence shown here is derived from an EMBL/GenBank/DDBJ whole genome shotgun (WGS) entry which is preliminary data.</text>
</comment>
<name>A0ABW8U5D2_9GAMM</name>
<gene>
    <name evidence="2" type="ORF">ACJHVH_04975</name>
</gene>
<evidence type="ECO:0000313" key="3">
    <source>
        <dbReference type="Proteomes" id="UP001624684"/>
    </source>
</evidence>
<keyword evidence="1" id="KW-0472">Membrane</keyword>
<organism evidence="2 3">
    <name type="scientific">Moraxella oculi</name>
    <dbReference type="NCBI Taxonomy" id="2940516"/>
    <lineage>
        <taxon>Bacteria</taxon>
        <taxon>Pseudomonadati</taxon>
        <taxon>Pseudomonadota</taxon>
        <taxon>Gammaproteobacteria</taxon>
        <taxon>Moraxellales</taxon>
        <taxon>Moraxellaceae</taxon>
        <taxon>Moraxella</taxon>
    </lineage>
</organism>
<keyword evidence="3" id="KW-1185">Reference proteome</keyword>
<evidence type="ECO:0000313" key="2">
    <source>
        <dbReference type="EMBL" id="MFL1732348.1"/>
    </source>
</evidence>
<feature type="transmembrane region" description="Helical" evidence="1">
    <location>
        <begin position="27"/>
        <end position="49"/>
    </location>
</feature>
<sequence length="70" mass="7866">MPNLFRQEALDAQKTNWTGTIILTRPVSFTFLTFCALLIGLVLVTFFDLGRLYQTKHSKGSAYPRAGTDI</sequence>
<evidence type="ECO:0000256" key="1">
    <source>
        <dbReference type="SAM" id="Phobius"/>
    </source>
</evidence>